<dbReference type="InParanoid" id="E4XRF2"/>
<evidence type="ECO:0000313" key="2">
    <source>
        <dbReference type="EMBL" id="CBY12368.1"/>
    </source>
</evidence>
<keyword evidence="1" id="KW-0812">Transmembrane</keyword>
<evidence type="ECO:0000256" key="1">
    <source>
        <dbReference type="SAM" id="Phobius"/>
    </source>
</evidence>
<organism evidence="2">
    <name type="scientific">Oikopleura dioica</name>
    <name type="common">Tunicate</name>
    <dbReference type="NCBI Taxonomy" id="34765"/>
    <lineage>
        <taxon>Eukaryota</taxon>
        <taxon>Metazoa</taxon>
        <taxon>Chordata</taxon>
        <taxon>Tunicata</taxon>
        <taxon>Appendicularia</taxon>
        <taxon>Copelata</taxon>
        <taxon>Oikopleuridae</taxon>
        <taxon>Oikopleura</taxon>
    </lineage>
</organism>
<sequence length="55" mass="6090">MFEPLLKGLLVLPFFTVILGAALFATGVEHSAPLDIFFVLIILFITFLLVVLKVK</sequence>
<dbReference type="EMBL" id="FN653117">
    <property type="protein sequence ID" value="CBY12368.1"/>
    <property type="molecule type" value="Genomic_DNA"/>
</dbReference>
<keyword evidence="3" id="KW-1185">Reference proteome</keyword>
<evidence type="ECO:0000313" key="3">
    <source>
        <dbReference type="Proteomes" id="UP000001307"/>
    </source>
</evidence>
<name>E4XRF2_OIKDI</name>
<keyword evidence="1" id="KW-1133">Transmembrane helix</keyword>
<accession>E4XRF2</accession>
<dbReference type="Proteomes" id="UP000001307">
    <property type="component" value="Unassembled WGS sequence"/>
</dbReference>
<feature type="transmembrane region" description="Helical" evidence="1">
    <location>
        <begin position="34"/>
        <end position="52"/>
    </location>
</feature>
<dbReference type="AlphaFoldDB" id="E4XRF2"/>
<keyword evidence="1" id="KW-0472">Membrane</keyword>
<gene>
    <name evidence="2" type="ORF">GSOID_T00001737001</name>
</gene>
<reference evidence="2" key="1">
    <citation type="journal article" date="2010" name="Science">
        <title>Plasticity of animal genome architecture unmasked by rapid evolution of a pelagic tunicate.</title>
        <authorList>
            <person name="Denoeud F."/>
            <person name="Henriet S."/>
            <person name="Mungpakdee S."/>
            <person name="Aury J.M."/>
            <person name="Da Silva C."/>
            <person name="Brinkmann H."/>
            <person name="Mikhaleva J."/>
            <person name="Olsen L.C."/>
            <person name="Jubin C."/>
            <person name="Canestro C."/>
            <person name="Bouquet J.M."/>
            <person name="Danks G."/>
            <person name="Poulain J."/>
            <person name="Campsteijn C."/>
            <person name="Adamski M."/>
            <person name="Cross I."/>
            <person name="Yadetie F."/>
            <person name="Muffato M."/>
            <person name="Louis A."/>
            <person name="Butcher S."/>
            <person name="Tsagkogeorga G."/>
            <person name="Konrad A."/>
            <person name="Singh S."/>
            <person name="Jensen M.F."/>
            <person name="Cong E.H."/>
            <person name="Eikeseth-Otteraa H."/>
            <person name="Noel B."/>
            <person name="Anthouard V."/>
            <person name="Porcel B.M."/>
            <person name="Kachouri-Lafond R."/>
            <person name="Nishino A."/>
            <person name="Ugolini M."/>
            <person name="Chourrout P."/>
            <person name="Nishida H."/>
            <person name="Aasland R."/>
            <person name="Huzurbazar S."/>
            <person name="Westhof E."/>
            <person name="Delsuc F."/>
            <person name="Lehrach H."/>
            <person name="Reinhardt R."/>
            <person name="Weissenbach J."/>
            <person name="Roy S.W."/>
            <person name="Artiguenave F."/>
            <person name="Postlethwait J.H."/>
            <person name="Manak J.R."/>
            <person name="Thompson E.M."/>
            <person name="Jaillon O."/>
            <person name="Du Pasquier L."/>
            <person name="Boudinot P."/>
            <person name="Liberles D.A."/>
            <person name="Volff J.N."/>
            <person name="Philippe H."/>
            <person name="Lenhard B."/>
            <person name="Roest Crollius H."/>
            <person name="Wincker P."/>
            <person name="Chourrout D."/>
        </authorList>
    </citation>
    <scope>NUCLEOTIDE SEQUENCE [LARGE SCALE GENOMIC DNA]</scope>
</reference>
<proteinExistence type="predicted"/>
<protein>
    <submittedName>
        <fullName evidence="2">Uncharacterized protein</fullName>
    </submittedName>
</protein>